<organism evidence="2 3">
    <name type="scientific">Kribbella hippodromi</name>
    <dbReference type="NCBI Taxonomy" id="434347"/>
    <lineage>
        <taxon>Bacteria</taxon>
        <taxon>Bacillati</taxon>
        <taxon>Actinomycetota</taxon>
        <taxon>Actinomycetes</taxon>
        <taxon>Propionibacteriales</taxon>
        <taxon>Kribbellaceae</taxon>
        <taxon>Kribbella</taxon>
    </lineage>
</organism>
<feature type="region of interest" description="Disordered" evidence="1">
    <location>
        <begin position="24"/>
        <end position="111"/>
    </location>
</feature>
<evidence type="ECO:0000313" key="2">
    <source>
        <dbReference type="EMBL" id="GAA1597773.1"/>
    </source>
</evidence>
<feature type="compositionally biased region" description="Basic and acidic residues" evidence="1">
    <location>
        <begin position="78"/>
        <end position="111"/>
    </location>
</feature>
<dbReference type="Proteomes" id="UP001501705">
    <property type="component" value="Unassembled WGS sequence"/>
</dbReference>
<comment type="caution">
    <text evidence="2">The sequence shown here is derived from an EMBL/GenBank/DDBJ whole genome shotgun (WGS) entry which is preliminary data.</text>
</comment>
<keyword evidence="3" id="KW-1185">Reference proteome</keyword>
<gene>
    <name evidence="2" type="ORF">GCM10009804_62810</name>
</gene>
<accession>A0ABP4Q3G7</accession>
<sequence length="111" mass="12109">MLLAVPTVGYLVLMASSLLGGPPAHLHRHHRDHHHAGCAHDRCLHAGRPPGHSAGDTAAADADCRSDHGPDECADYYDNDHHHDDRTGYDHDHYPRQEADDSAARPDQDTG</sequence>
<feature type="compositionally biased region" description="Basic and acidic residues" evidence="1">
    <location>
        <begin position="62"/>
        <end position="71"/>
    </location>
</feature>
<protein>
    <submittedName>
        <fullName evidence="2">Uncharacterized protein</fullName>
    </submittedName>
</protein>
<proteinExistence type="predicted"/>
<dbReference type="EMBL" id="BAAAPH010000025">
    <property type="protein sequence ID" value="GAA1597773.1"/>
    <property type="molecule type" value="Genomic_DNA"/>
</dbReference>
<name>A0ABP4Q3G7_9ACTN</name>
<feature type="compositionally biased region" description="Basic residues" evidence="1">
    <location>
        <begin position="25"/>
        <end position="37"/>
    </location>
</feature>
<reference evidence="3" key="1">
    <citation type="journal article" date="2019" name="Int. J. Syst. Evol. Microbiol.">
        <title>The Global Catalogue of Microorganisms (GCM) 10K type strain sequencing project: providing services to taxonomists for standard genome sequencing and annotation.</title>
        <authorList>
            <consortium name="The Broad Institute Genomics Platform"/>
            <consortium name="The Broad Institute Genome Sequencing Center for Infectious Disease"/>
            <person name="Wu L."/>
            <person name="Ma J."/>
        </authorList>
    </citation>
    <scope>NUCLEOTIDE SEQUENCE [LARGE SCALE GENOMIC DNA]</scope>
    <source>
        <strain evidence="3">JCM 15572</strain>
    </source>
</reference>
<evidence type="ECO:0000313" key="3">
    <source>
        <dbReference type="Proteomes" id="UP001501705"/>
    </source>
</evidence>
<evidence type="ECO:0000256" key="1">
    <source>
        <dbReference type="SAM" id="MobiDB-lite"/>
    </source>
</evidence>